<dbReference type="InterPro" id="IPR038718">
    <property type="entry name" value="SNF2-like_sf"/>
</dbReference>
<feature type="region of interest" description="Disordered" evidence="1">
    <location>
        <begin position="23"/>
        <end position="42"/>
    </location>
</feature>
<dbReference type="InterPro" id="IPR000330">
    <property type="entry name" value="SNF2_N"/>
</dbReference>
<dbReference type="GO" id="GO:0031508">
    <property type="term" value="P:pericentric heterochromatin formation"/>
    <property type="evidence" value="ECO:0007669"/>
    <property type="project" value="TreeGrafter"/>
</dbReference>
<evidence type="ECO:0000259" key="2">
    <source>
        <dbReference type="Pfam" id="PF00176"/>
    </source>
</evidence>
<dbReference type="GO" id="GO:0005721">
    <property type="term" value="C:pericentric heterochromatin"/>
    <property type="evidence" value="ECO:0007669"/>
    <property type="project" value="TreeGrafter"/>
</dbReference>
<dbReference type="PANTHER" id="PTHR47161">
    <property type="entry name" value="LYMPHOID-SPECIFIC HELICASE"/>
    <property type="match status" value="1"/>
</dbReference>
<evidence type="ECO:0000313" key="3">
    <source>
        <dbReference type="EMBL" id="KAK8405887.1"/>
    </source>
</evidence>
<proteinExistence type="predicted"/>
<dbReference type="GO" id="GO:0044027">
    <property type="term" value="P:negative regulation of gene expression via chromosomal CpG island methylation"/>
    <property type="evidence" value="ECO:0007669"/>
    <property type="project" value="TreeGrafter"/>
</dbReference>
<dbReference type="GO" id="GO:0005524">
    <property type="term" value="F:ATP binding"/>
    <property type="evidence" value="ECO:0007669"/>
    <property type="project" value="InterPro"/>
</dbReference>
<name>A0AAW0V5I5_SCYPA</name>
<dbReference type="GO" id="GO:0005634">
    <property type="term" value="C:nucleus"/>
    <property type="evidence" value="ECO:0007669"/>
    <property type="project" value="TreeGrafter"/>
</dbReference>
<dbReference type="GO" id="GO:0006346">
    <property type="term" value="P:DNA methylation-dependent constitutive heterochromatin formation"/>
    <property type="evidence" value="ECO:0007669"/>
    <property type="project" value="TreeGrafter"/>
</dbReference>
<keyword evidence="4" id="KW-1185">Reference proteome</keyword>
<dbReference type="Pfam" id="PF00176">
    <property type="entry name" value="SNF2-rel_dom"/>
    <property type="match status" value="1"/>
</dbReference>
<comment type="caution">
    <text evidence="3">The sequence shown here is derived from an EMBL/GenBank/DDBJ whole genome shotgun (WGS) entry which is preliminary data.</text>
</comment>
<evidence type="ECO:0000313" key="4">
    <source>
        <dbReference type="Proteomes" id="UP001487740"/>
    </source>
</evidence>
<protein>
    <recommendedName>
        <fullName evidence="2">SNF2 N-terminal domain-containing protein</fullName>
    </recommendedName>
</protein>
<reference evidence="3 4" key="1">
    <citation type="submission" date="2023-03" db="EMBL/GenBank/DDBJ databases">
        <title>High-quality genome of Scylla paramamosain provides insights in environmental adaptation.</title>
        <authorList>
            <person name="Zhang L."/>
        </authorList>
    </citation>
    <scope>NUCLEOTIDE SEQUENCE [LARGE SCALE GENOMIC DNA]</scope>
    <source>
        <strain evidence="3">LZ_2023a</strain>
        <tissue evidence="3">Muscle</tissue>
    </source>
</reference>
<dbReference type="InterPro" id="IPR027417">
    <property type="entry name" value="P-loop_NTPase"/>
</dbReference>
<dbReference type="GO" id="GO:0003682">
    <property type="term" value="F:chromatin binding"/>
    <property type="evidence" value="ECO:0007669"/>
    <property type="project" value="TreeGrafter"/>
</dbReference>
<feature type="domain" description="SNF2 N-terminal" evidence="2">
    <location>
        <begin position="53"/>
        <end position="129"/>
    </location>
</feature>
<accession>A0AAW0V5I5</accession>
<dbReference type="AlphaFoldDB" id="A0AAW0V5I5"/>
<organism evidence="3 4">
    <name type="scientific">Scylla paramamosain</name>
    <name type="common">Mud crab</name>
    <dbReference type="NCBI Taxonomy" id="85552"/>
    <lineage>
        <taxon>Eukaryota</taxon>
        <taxon>Metazoa</taxon>
        <taxon>Ecdysozoa</taxon>
        <taxon>Arthropoda</taxon>
        <taxon>Crustacea</taxon>
        <taxon>Multicrustacea</taxon>
        <taxon>Malacostraca</taxon>
        <taxon>Eumalacostraca</taxon>
        <taxon>Eucarida</taxon>
        <taxon>Decapoda</taxon>
        <taxon>Pleocyemata</taxon>
        <taxon>Brachyura</taxon>
        <taxon>Eubrachyura</taxon>
        <taxon>Portunoidea</taxon>
        <taxon>Portunidae</taxon>
        <taxon>Portuninae</taxon>
        <taxon>Scylla</taxon>
    </lineage>
</organism>
<dbReference type="SUPFAM" id="SSF52540">
    <property type="entry name" value="P-loop containing nucleoside triphosphate hydrolases"/>
    <property type="match status" value="1"/>
</dbReference>
<dbReference type="Gene3D" id="3.40.50.10810">
    <property type="entry name" value="Tandem AAA-ATPase domain"/>
    <property type="match status" value="1"/>
</dbReference>
<gene>
    <name evidence="3" type="ORF">O3P69_006950</name>
</gene>
<evidence type="ECO:0000256" key="1">
    <source>
        <dbReference type="SAM" id="MobiDB-lite"/>
    </source>
</evidence>
<dbReference type="Proteomes" id="UP001487740">
    <property type="component" value="Unassembled WGS sequence"/>
</dbReference>
<sequence>MTAEVTQQLIPQQAALLCATTTTTTASEGGGRDTSTPPYRQDSPFRALARQLTCLQREINDILGDEMGLRKTIQFIALVCHLVEQGVAGSFLVCAPLSTLPNWMAEFQRFAPSIPTLLYHGLESERVEKRELIRRAVEVEGCPV</sequence>
<dbReference type="EMBL" id="JARAKH010000002">
    <property type="protein sequence ID" value="KAK8405887.1"/>
    <property type="molecule type" value="Genomic_DNA"/>
</dbReference>
<dbReference type="PANTHER" id="PTHR47161:SF1">
    <property type="entry name" value="LYMPHOID-SPECIFIC HELICASE"/>
    <property type="match status" value="1"/>
</dbReference>